<evidence type="ECO:0000256" key="1">
    <source>
        <dbReference type="ARBA" id="ARBA00007261"/>
    </source>
</evidence>
<dbReference type="GO" id="GO:0000755">
    <property type="term" value="P:cytogamy"/>
    <property type="evidence" value="ECO:0007669"/>
    <property type="project" value="EnsemblFungi"/>
</dbReference>
<dbReference type="GO" id="GO:0007120">
    <property type="term" value="P:axial cellular bud site selection"/>
    <property type="evidence" value="ECO:0007669"/>
    <property type="project" value="EnsemblFungi"/>
</dbReference>
<comment type="similarity">
    <text evidence="1">Belongs to the peptidase M16 family.</text>
</comment>
<dbReference type="GO" id="GO:0007323">
    <property type="term" value="P:peptide pheromone maturation"/>
    <property type="evidence" value="ECO:0007669"/>
    <property type="project" value="EnsemblFungi"/>
</dbReference>
<evidence type="ECO:0000313" key="11">
    <source>
        <dbReference type="Proteomes" id="UP000183365"/>
    </source>
</evidence>
<evidence type="ECO:0000256" key="6">
    <source>
        <dbReference type="ARBA" id="ARBA00023049"/>
    </source>
</evidence>
<keyword evidence="6" id="KW-0482">Metalloprotease</keyword>
<dbReference type="InterPro" id="IPR011249">
    <property type="entry name" value="Metalloenz_LuxS/M16"/>
</dbReference>
<evidence type="ECO:0000256" key="2">
    <source>
        <dbReference type="ARBA" id="ARBA00022670"/>
    </source>
</evidence>
<reference evidence="11" key="1">
    <citation type="submission" date="2016-11" db="EMBL/GenBank/DDBJ databases">
        <authorList>
            <person name="Guldener U."/>
        </authorList>
    </citation>
    <scope>NUCLEOTIDE SEQUENCE [LARGE SCALE GENOMIC DNA]</scope>
</reference>
<evidence type="ECO:0008006" key="12">
    <source>
        <dbReference type="Google" id="ProtNLM"/>
    </source>
</evidence>
<dbReference type="PANTHER" id="PTHR43690">
    <property type="entry name" value="NARDILYSIN"/>
    <property type="match status" value="1"/>
</dbReference>
<name>A0A1L0CLB8_9ASCO</name>
<dbReference type="GO" id="GO:0051603">
    <property type="term" value="P:proteolysis involved in protein catabolic process"/>
    <property type="evidence" value="ECO:0007669"/>
    <property type="project" value="TreeGrafter"/>
</dbReference>
<dbReference type="Pfam" id="PF00675">
    <property type="entry name" value="Peptidase_M16"/>
    <property type="match status" value="1"/>
</dbReference>
<evidence type="ECO:0000259" key="8">
    <source>
        <dbReference type="Pfam" id="PF05193"/>
    </source>
</evidence>
<dbReference type="AlphaFoldDB" id="A0A1L0CLB8"/>
<dbReference type="InterPro" id="IPR050626">
    <property type="entry name" value="Peptidase_M16"/>
</dbReference>
<dbReference type="PROSITE" id="PS00143">
    <property type="entry name" value="INSULINASE"/>
    <property type="match status" value="1"/>
</dbReference>
<dbReference type="Pfam" id="PF05193">
    <property type="entry name" value="Peptidase_M16_C"/>
    <property type="match status" value="1"/>
</dbReference>
<protein>
    <recommendedName>
        <fullName evidence="12">Peptidase M16 N-terminal domain-containing protein</fullName>
    </recommendedName>
</protein>
<dbReference type="GO" id="GO:0043171">
    <property type="term" value="P:peptide catabolic process"/>
    <property type="evidence" value="ECO:0007669"/>
    <property type="project" value="TreeGrafter"/>
</dbReference>
<dbReference type="Gene3D" id="3.30.830.10">
    <property type="entry name" value="Metalloenzyme, LuxS/M16 peptidase-like"/>
    <property type="match status" value="4"/>
</dbReference>
<feature type="domain" description="Peptidase M16 C-terminal" evidence="8">
    <location>
        <begin position="789"/>
        <end position="968"/>
    </location>
</feature>
<evidence type="ECO:0000313" key="10">
    <source>
        <dbReference type="EMBL" id="SGZ39653.1"/>
    </source>
</evidence>
<organism evidence="10 11">
    <name type="scientific">Hanseniaspora guilliermondii</name>
    <dbReference type="NCBI Taxonomy" id="56406"/>
    <lineage>
        <taxon>Eukaryota</taxon>
        <taxon>Fungi</taxon>
        <taxon>Dikarya</taxon>
        <taxon>Ascomycota</taxon>
        <taxon>Saccharomycotina</taxon>
        <taxon>Saccharomycetes</taxon>
        <taxon>Saccharomycodales</taxon>
        <taxon>Saccharomycodaceae</taxon>
        <taxon>Hanseniaspora</taxon>
    </lineage>
</organism>
<dbReference type="GO" id="GO:0043332">
    <property type="term" value="C:mating projection tip"/>
    <property type="evidence" value="ECO:0007669"/>
    <property type="project" value="EnsemblFungi"/>
</dbReference>
<keyword evidence="5" id="KW-0862">Zinc</keyword>
<dbReference type="GO" id="GO:0005829">
    <property type="term" value="C:cytosol"/>
    <property type="evidence" value="ECO:0007669"/>
    <property type="project" value="TreeGrafter"/>
</dbReference>
<accession>A0A1L0CLB8</accession>
<dbReference type="OrthoDB" id="952271at2759"/>
<dbReference type="PANTHER" id="PTHR43690:SF18">
    <property type="entry name" value="INSULIN-DEGRADING ENZYME-RELATED"/>
    <property type="match status" value="1"/>
</dbReference>
<feature type="domain" description="Peptidase M16 N-terminal" evidence="7">
    <location>
        <begin position="31"/>
        <end position="166"/>
    </location>
</feature>
<dbReference type="Proteomes" id="UP000183365">
    <property type="component" value="Unassembled WGS sequence"/>
</dbReference>
<evidence type="ECO:0000259" key="9">
    <source>
        <dbReference type="Pfam" id="PF16187"/>
    </source>
</evidence>
<evidence type="ECO:0000256" key="5">
    <source>
        <dbReference type="ARBA" id="ARBA00022833"/>
    </source>
</evidence>
<sequence length="1225" mass="139514">MERLNQDIYCPINSQHKQYQLIKLSNGILTLLICDPFEKTASCSVTIGTGAFNDPDNLAGLSHLCEHMILAGGSKKYPEVNLFKDELSKNNGQRNAYTTGQETTFYFYIPNSNNLKDVKNYEEKPAFQNLLTIFGSCFEEPLFKKEELNNEIIAIDNEHSGNKANYRKLMYHGTRMLSNEKHPFSRFATGDLNTLKTIAAAEKINVISSLKKYIDDYFYGSNMTLCLKSCDSINILAKLAESSFGNIKSAPTNTTGLLTKLKFGNSNNGLDQTKISTDILTSNVMENAWTEKIGKIEAFPSSLSENALFIKGKESSNVLRIILPVFLNKFLVSGFTKRELTQFCTYWVEVFGEESKGSFDNYLKVNGYASSTLAFMTEYALNNDGLILELKLTAKGWKNIDKIMFNFKNSFCKKLLSSESTKKLAKMFNQHNSLDLLKFLYQDVSQNPVKECSNFTANILTRSFVDFVDAECILKSMPFVFSRNGAYSESSECKKNWLNVAKKWQQFLNQLLTMQDFKMIFYGSYKNTNFADISKDGCHKSMASKIDPNFGFSYLKFNYKIDDSASCEINTFDVDFENKYIPSIAKRSNNIIFKALEQSKRSGDSNINTGLVINNSSTHTKPKIITNNDRCQIWIKNESHNSIFKSKSLLTINLINDKIKPSAVNTMFLEVLTEIIGIETSLILYPAVKAGYAVTISPSIKGDVNLKIQIDGFTDGLINILECIVNVIKKYFLEEIDKENLKKSRVNVRNKFETAASENGFKLALIGLYITLDRYVWNLEDRFEALEDDIDAESLRSFVEDFLKDLKIVIIQQGDVTEKSALSISSFISENLTHHKEYADEKNKFLLGNVPQTFKLPEGANFVVNNPAPDDDPNNSISYFIQVGTFNGKKRDLLGFTTKELFALTNFTDYIFKIHLVSDLRVKRHLGYIVSGGSRSLSKTFGLEISAMSLSTPEDMEEKINNYLLDFEYGIEKNMSNDFFKKKYLAEYIKVLNSISELGQILDDTSLPSDILRHVPPNFVLSSDNVIESQYNFHRKLVDAITTKRFNFDDLNFDNAIDKKFLESLTLEKYLSFFKSYVSVKSPNRTKLSVHITTKMTYDMVEEKVLLMQITGFLKMKGFKFDENKINEIIENNKNNQAYIIKDLYSYFSAHGEGMKFLMTGIKEIFKSITGGINKPPVVSSSTKGKKETVEIKSRDNSHELRNIKENVKYIKDSNYFRKLKNNYV</sequence>
<evidence type="ECO:0000256" key="4">
    <source>
        <dbReference type="ARBA" id="ARBA00022801"/>
    </source>
</evidence>
<dbReference type="VEuPathDB" id="FungiDB:HGUI_01853"/>
<dbReference type="GO" id="GO:0046872">
    <property type="term" value="F:metal ion binding"/>
    <property type="evidence" value="ECO:0007669"/>
    <property type="project" value="UniProtKB-KW"/>
</dbReference>
<keyword evidence="4" id="KW-0378">Hydrolase</keyword>
<feature type="domain" description="Peptidase M16 middle/third" evidence="9">
    <location>
        <begin position="616"/>
        <end position="784"/>
    </location>
</feature>
<dbReference type="GO" id="GO:0005935">
    <property type="term" value="C:cellular bud neck"/>
    <property type="evidence" value="ECO:0007669"/>
    <property type="project" value="EnsemblFungi"/>
</dbReference>
<dbReference type="GO" id="GO:0004222">
    <property type="term" value="F:metalloendopeptidase activity"/>
    <property type="evidence" value="ECO:0007669"/>
    <property type="project" value="EnsemblFungi"/>
</dbReference>
<evidence type="ECO:0000256" key="3">
    <source>
        <dbReference type="ARBA" id="ARBA00022723"/>
    </source>
</evidence>
<dbReference type="InterPro" id="IPR011765">
    <property type="entry name" value="Pept_M16_N"/>
</dbReference>
<dbReference type="InterPro" id="IPR007863">
    <property type="entry name" value="Peptidase_M16_C"/>
</dbReference>
<gene>
    <name evidence="10" type="ORF">HGUI_01853</name>
</gene>
<dbReference type="EMBL" id="FQNF01000028">
    <property type="protein sequence ID" value="SGZ39653.1"/>
    <property type="molecule type" value="Genomic_DNA"/>
</dbReference>
<dbReference type="SUPFAM" id="SSF63411">
    <property type="entry name" value="LuxS/MPP-like metallohydrolase"/>
    <property type="match status" value="4"/>
</dbReference>
<dbReference type="Pfam" id="PF16187">
    <property type="entry name" value="Peptidase_M16_M"/>
    <property type="match status" value="1"/>
</dbReference>
<proteinExistence type="inferred from homology"/>
<dbReference type="InterPro" id="IPR032632">
    <property type="entry name" value="Peptidase_M16_M"/>
</dbReference>
<keyword evidence="3" id="KW-0479">Metal-binding</keyword>
<dbReference type="InterPro" id="IPR001431">
    <property type="entry name" value="Pept_M16_Zn_BS"/>
</dbReference>
<keyword evidence="11" id="KW-1185">Reference proteome</keyword>
<keyword evidence="2" id="KW-0645">Protease</keyword>
<evidence type="ECO:0000259" key="7">
    <source>
        <dbReference type="Pfam" id="PF00675"/>
    </source>
</evidence>
<dbReference type="GO" id="GO:0005739">
    <property type="term" value="C:mitochondrion"/>
    <property type="evidence" value="ECO:0007669"/>
    <property type="project" value="TreeGrafter"/>
</dbReference>